<feature type="signal peptide" evidence="2">
    <location>
        <begin position="1"/>
        <end position="33"/>
    </location>
</feature>
<sequence>MTIDAGCNHPLLLGCTLKVLRLLIILFNVPVSPNQVRQQRAPSRNQRTPGPTGPRLMMSNPAYSVAPNALFLIFPKRPIPTFEGRGYPPASTRRVSQAHSCPRCSLASYAGPPHLPSSQGVQGSPLGPPSSAGPKRCSTSLYLSGLLSSIVFPPGPLPSELAAHHASLSRLAADAIRSTGLP</sequence>
<reference evidence="3" key="1">
    <citation type="journal article" date="2022" name="bioRxiv">
        <title>Sequencing and chromosome-scale assembly of the giantPleurodeles waltlgenome.</title>
        <authorList>
            <person name="Brown T."/>
            <person name="Elewa A."/>
            <person name="Iarovenko S."/>
            <person name="Subramanian E."/>
            <person name="Araus A.J."/>
            <person name="Petzold A."/>
            <person name="Susuki M."/>
            <person name="Suzuki K.-i.T."/>
            <person name="Hayashi T."/>
            <person name="Toyoda A."/>
            <person name="Oliveira C."/>
            <person name="Osipova E."/>
            <person name="Leigh N.D."/>
            <person name="Simon A."/>
            <person name="Yun M.H."/>
        </authorList>
    </citation>
    <scope>NUCLEOTIDE SEQUENCE</scope>
    <source>
        <strain evidence="3">20211129_DDA</strain>
        <tissue evidence="3">Liver</tissue>
    </source>
</reference>
<feature type="region of interest" description="Disordered" evidence="1">
    <location>
        <begin position="35"/>
        <end position="56"/>
    </location>
</feature>
<feature type="compositionally biased region" description="Low complexity" evidence="1">
    <location>
        <begin position="123"/>
        <end position="134"/>
    </location>
</feature>
<dbReference type="Proteomes" id="UP001066276">
    <property type="component" value="Chromosome 2_2"/>
</dbReference>
<comment type="caution">
    <text evidence="3">The sequence shown here is derived from an EMBL/GenBank/DDBJ whole genome shotgun (WGS) entry which is preliminary data.</text>
</comment>
<name>A0AAV7V1Y2_PLEWA</name>
<accession>A0AAV7V1Y2</accession>
<organism evidence="3 4">
    <name type="scientific">Pleurodeles waltl</name>
    <name type="common">Iberian ribbed newt</name>
    <dbReference type="NCBI Taxonomy" id="8319"/>
    <lineage>
        <taxon>Eukaryota</taxon>
        <taxon>Metazoa</taxon>
        <taxon>Chordata</taxon>
        <taxon>Craniata</taxon>
        <taxon>Vertebrata</taxon>
        <taxon>Euteleostomi</taxon>
        <taxon>Amphibia</taxon>
        <taxon>Batrachia</taxon>
        <taxon>Caudata</taxon>
        <taxon>Salamandroidea</taxon>
        <taxon>Salamandridae</taxon>
        <taxon>Pleurodelinae</taxon>
        <taxon>Pleurodeles</taxon>
    </lineage>
</organism>
<proteinExistence type="predicted"/>
<feature type="region of interest" description="Disordered" evidence="1">
    <location>
        <begin position="112"/>
        <end position="134"/>
    </location>
</feature>
<dbReference type="AlphaFoldDB" id="A0AAV7V1Y2"/>
<protein>
    <submittedName>
        <fullName evidence="3">Uncharacterized protein</fullName>
    </submittedName>
</protein>
<evidence type="ECO:0000256" key="1">
    <source>
        <dbReference type="SAM" id="MobiDB-lite"/>
    </source>
</evidence>
<evidence type="ECO:0000313" key="4">
    <source>
        <dbReference type="Proteomes" id="UP001066276"/>
    </source>
</evidence>
<evidence type="ECO:0000256" key="2">
    <source>
        <dbReference type="SAM" id="SignalP"/>
    </source>
</evidence>
<keyword evidence="2" id="KW-0732">Signal</keyword>
<evidence type="ECO:0000313" key="3">
    <source>
        <dbReference type="EMBL" id="KAJ1195438.1"/>
    </source>
</evidence>
<gene>
    <name evidence="3" type="ORF">NDU88_004718</name>
</gene>
<keyword evidence="4" id="KW-1185">Reference proteome</keyword>
<feature type="compositionally biased region" description="Polar residues" evidence="1">
    <location>
        <begin position="35"/>
        <end position="49"/>
    </location>
</feature>
<dbReference type="EMBL" id="JANPWB010000004">
    <property type="protein sequence ID" value="KAJ1195438.1"/>
    <property type="molecule type" value="Genomic_DNA"/>
</dbReference>
<feature type="chain" id="PRO_5043384050" evidence="2">
    <location>
        <begin position="34"/>
        <end position="182"/>
    </location>
</feature>